<accession>A0ABV9QFE6</accession>
<evidence type="ECO:0000313" key="3">
    <source>
        <dbReference type="Proteomes" id="UP001596001"/>
    </source>
</evidence>
<dbReference type="NCBIfam" id="TIGR00305">
    <property type="entry name" value="putative toxin-antitoxin system toxin component, PIN family"/>
    <property type="match status" value="1"/>
</dbReference>
<dbReference type="RefSeq" id="WP_382434672.1">
    <property type="nucleotide sequence ID" value="NZ_JBHSHJ010000016.1"/>
</dbReference>
<keyword evidence="3" id="KW-1185">Reference proteome</keyword>
<sequence>MRVELRWPLVVEGTAAPLPRALVLDTNIVLDLLVFNDPAMIPVRQCLREGSLRWVATRPMHDELERVLAYPQIAKRVAFYDLTQAQVLQAYAQQVQWQEVPARVPAVCKDPDDQKFIDLAATCQAVLLSKDKAVLCMRKRLLLRHDAHVATTLVVAPMVAP</sequence>
<dbReference type="SUPFAM" id="SSF88723">
    <property type="entry name" value="PIN domain-like"/>
    <property type="match status" value="1"/>
</dbReference>
<organism evidence="2 3">
    <name type="scientific">Giesbergeria sinuosa</name>
    <dbReference type="NCBI Taxonomy" id="80883"/>
    <lineage>
        <taxon>Bacteria</taxon>
        <taxon>Pseudomonadati</taxon>
        <taxon>Pseudomonadota</taxon>
        <taxon>Betaproteobacteria</taxon>
        <taxon>Burkholderiales</taxon>
        <taxon>Comamonadaceae</taxon>
        <taxon>Giesbergeria</taxon>
    </lineage>
</organism>
<dbReference type="InterPro" id="IPR002716">
    <property type="entry name" value="PIN_dom"/>
</dbReference>
<evidence type="ECO:0000259" key="1">
    <source>
        <dbReference type="Pfam" id="PF13470"/>
    </source>
</evidence>
<dbReference type="InterPro" id="IPR029060">
    <property type="entry name" value="PIN-like_dom_sf"/>
</dbReference>
<comment type="caution">
    <text evidence="2">The sequence shown here is derived from an EMBL/GenBank/DDBJ whole genome shotgun (WGS) entry which is preliminary data.</text>
</comment>
<feature type="domain" description="PIN" evidence="1">
    <location>
        <begin position="22"/>
        <end position="131"/>
    </location>
</feature>
<proteinExistence type="predicted"/>
<name>A0ABV9QFE6_9BURK</name>
<dbReference type="Proteomes" id="UP001596001">
    <property type="component" value="Unassembled WGS sequence"/>
</dbReference>
<dbReference type="PANTHER" id="PTHR34610">
    <property type="entry name" value="SSL7007 PROTEIN"/>
    <property type="match status" value="1"/>
</dbReference>
<dbReference type="EMBL" id="JBHSHJ010000016">
    <property type="protein sequence ID" value="MFC4790321.1"/>
    <property type="molecule type" value="Genomic_DNA"/>
</dbReference>
<reference evidence="3" key="1">
    <citation type="journal article" date="2019" name="Int. J. Syst. Evol. Microbiol.">
        <title>The Global Catalogue of Microorganisms (GCM) 10K type strain sequencing project: providing services to taxonomists for standard genome sequencing and annotation.</title>
        <authorList>
            <consortium name="The Broad Institute Genomics Platform"/>
            <consortium name="The Broad Institute Genome Sequencing Center for Infectious Disease"/>
            <person name="Wu L."/>
            <person name="Ma J."/>
        </authorList>
    </citation>
    <scope>NUCLEOTIDE SEQUENCE [LARGE SCALE GENOMIC DNA]</scope>
    <source>
        <strain evidence="3">CCUG 49452</strain>
    </source>
</reference>
<protein>
    <submittedName>
        <fullName evidence="2">Toxin-antitoxin system toxin component, PIN family</fullName>
    </submittedName>
</protein>
<dbReference type="PANTHER" id="PTHR34610:SF3">
    <property type="entry name" value="SSL7007 PROTEIN"/>
    <property type="match status" value="1"/>
</dbReference>
<dbReference type="InterPro" id="IPR002850">
    <property type="entry name" value="PIN_toxin-like"/>
</dbReference>
<gene>
    <name evidence="2" type="ORF">ACFO6X_15160</name>
</gene>
<dbReference type="Pfam" id="PF13470">
    <property type="entry name" value="PIN_3"/>
    <property type="match status" value="1"/>
</dbReference>
<evidence type="ECO:0000313" key="2">
    <source>
        <dbReference type="EMBL" id="MFC4790321.1"/>
    </source>
</evidence>